<dbReference type="AlphaFoldDB" id="A0A9P4UV25"/>
<name>A0A9P4UV25_9PEZI</name>
<feature type="region of interest" description="Disordered" evidence="1">
    <location>
        <begin position="1"/>
        <end position="64"/>
    </location>
</feature>
<dbReference type="InterPro" id="IPR004827">
    <property type="entry name" value="bZIP"/>
</dbReference>
<dbReference type="GO" id="GO:0003700">
    <property type="term" value="F:DNA-binding transcription factor activity"/>
    <property type="evidence" value="ECO:0007669"/>
    <property type="project" value="InterPro"/>
</dbReference>
<organism evidence="3 4">
    <name type="scientific">Polychaeton citri CBS 116435</name>
    <dbReference type="NCBI Taxonomy" id="1314669"/>
    <lineage>
        <taxon>Eukaryota</taxon>
        <taxon>Fungi</taxon>
        <taxon>Dikarya</taxon>
        <taxon>Ascomycota</taxon>
        <taxon>Pezizomycotina</taxon>
        <taxon>Dothideomycetes</taxon>
        <taxon>Dothideomycetidae</taxon>
        <taxon>Capnodiales</taxon>
        <taxon>Capnodiaceae</taxon>
        <taxon>Polychaeton</taxon>
    </lineage>
</organism>
<feature type="region of interest" description="Disordered" evidence="1">
    <location>
        <begin position="141"/>
        <end position="163"/>
    </location>
</feature>
<evidence type="ECO:0000256" key="1">
    <source>
        <dbReference type="SAM" id="MobiDB-lite"/>
    </source>
</evidence>
<proteinExistence type="predicted"/>
<accession>A0A9P4UV25</accession>
<feature type="compositionally biased region" description="Basic and acidic residues" evidence="1">
    <location>
        <begin position="17"/>
        <end position="27"/>
    </location>
</feature>
<feature type="domain" description="BZIP" evidence="2">
    <location>
        <begin position="20"/>
        <end position="34"/>
    </location>
</feature>
<evidence type="ECO:0000313" key="3">
    <source>
        <dbReference type="EMBL" id="KAF2726328.1"/>
    </source>
</evidence>
<evidence type="ECO:0000259" key="2">
    <source>
        <dbReference type="PROSITE" id="PS00036"/>
    </source>
</evidence>
<protein>
    <recommendedName>
        <fullName evidence="2">BZIP domain-containing protein</fullName>
    </recommendedName>
</protein>
<feature type="compositionally biased region" description="Polar residues" evidence="1">
    <location>
        <begin position="48"/>
        <end position="62"/>
    </location>
</feature>
<sequence length="308" mass="33963">MPSRKVRSSDCENEAQSENRRNQNREAQRRHRDKLRQSKAVSCGAQDVTRSATGQGRPQTRNGLFDVDQSYHFGDFARPNAGIGNVTSFADFPTDHPLGTSSLLAQNVLDPVVSPDDAEVFLRQLSEIPFHDHESVSLQGSSVQAFSSNQGSSQNRSCSVQQIRSQNPAQSPGYLLPSSCSHLGCMQIAESGQPNIGRQRRQSSLTEFDHTIIQLLCDGKTLTDTPICCALQNEPWKRSGVDTTVEHSECSCGISRAERIKPESMARKLRELYASGVDLGCLPPDEAALRILLTLEERFRGLTPAHSR</sequence>
<dbReference type="Proteomes" id="UP000799441">
    <property type="component" value="Unassembled WGS sequence"/>
</dbReference>
<evidence type="ECO:0000313" key="4">
    <source>
        <dbReference type="Proteomes" id="UP000799441"/>
    </source>
</evidence>
<comment type="caution">
    <text evidence="3">The sequence shown here is derived from an EMBL/GenBank/DDBJ whole genome shotgun (WGS) entry which is preliminary data.</text>
</comment>
<reference evidence="3" key="1">
    <citation type="journal article" date="2020" name="Stud. Mycol.">
        <title>101 Dothideomycetes genomes: a test case for predicting lifestyles and emergence of pathogens.</title>
        <authorList>
            <person name="Haridas S."/>
            <person name="Albert R."/>
            <person name="Binder M."/>
            <person name="Bloem J."/>
            <person name="Labutti K."/>
            <person name="Salamov A."/>
            <person name="Andreopoulos B."/>
            <person name="Baker S."/>
            <person name="Barry K."/>
            <person name="Bills G."/>
            <person name="Bluhm B."/>
            <person name="Cannon C."/>
            <person name="Castanera R."/>
            <person name="Culley D."/>
            <person name="Daum C."/>
            <person name="Ezra D."/>
            <person name="Gonzalez J."/>
            <person name="Henrissat B."/>
            <person name="Kuo A."/>
            <person name="Liang C."/>
            <person name="Lipzen A."/>
            <person name="Lutzoni F."/>
            <person name="Magnuson J."/>
            <person name="Mondo S."/>
            <person name="Nolan M."/>
            <person name="Ohm R."/>
            <person name="Pangilinan J."/>
            <person name="Park H.-J."/>
            <person name="Ramirez L."/>
            <person name="Alfaro M."/>
            <person name="Sun H."/>
            <person name="Tritt A."/>
            <person name="Yoshinaga Y."/>
            <person name="Zwiers L.-H."/>
            <person name="Turgeon B."/>
            <person name="Goodwin S."/>
            <person name="Spatafora J."/>
            <person name="Crous P."/>
            <person name="Grigoriev I."/>
        </authorList>
    </citation>
    <scope>NUCLEOTIDE SEQUENCE</scope>
    <source>
        <strain evidence="3">CBS 116435</strain>
    </source>
</reference>
<keyword evidence="4" id="KW-1185">Reference proteome</keyword>
<gene>
    <name evidence="3" type="ORF">K431DRAFT_290177</name>
</gene>
<dbReference type="EMBL" id="MU003765">
    <property type="protein sequence ID" value="KAF2726328.1"/>
    <property type="molecule type" value="Genomic_DNA"/>
</dbReference>
<dbReference type="PROSITE" id="PS00036">
    <property type="entry name" value="BZIP_BASIC"/>
    <property type="match status" value="1"/>
</dbReference>